<accession>A0ABM5JYR4</accession>
<organism evidence="2 3">
    <name type="scientific">Diabrotica virgifera virgifera</name>
    <name type="common">western corn rootworm</name>
    <dbReference type="NCBI Taxonomy" id="50390"/>
    <lineage>
        <taxon>Eukaryota</taxon>
        <taxon>Metazoa</taxon>
        <taxon>Ecdysozoa</taxon>
        <taxon>Arthropoda</taxon>
        <taxon>Hexapoda</taxon>
        <taxon>Insecta</taxon>
        <taxon>Pterygota</taxon>
        <taxon>Neoptera</taxon>
        <taxon>Endopterygota</taxon>
        <taxon>Coleoptera</taxon>
        <taxon>Polyphaga</taxon>
        <taxon>Cucujiformia</taxon>
        <taxon>Chrysomeloidea</taxon>
        <taxon>Chrysomelidae</taxon>
        <taxon>Galerucinae</taxon>
        <taxon>Diabroticina</taxon>
        <taxon>Diabroticites</taxon>
        <taxon>Diabrotica</taxon>
    </lineage>
</organism>
<dbReference type="Proteomes" id="UP001652700">
    <property type="component" value="Unplaced"/>
</dbReference>
<keyword evidence="1" id="KW-0732">Signal</keyword>
<evidence type="ECO:0000256" key="1">
    <source>
        <dbReference type="SAM" id="SignalP"/>
    </source>
</evidence>
<dbReference type="InterPro" id="IPR006170">
    <property type="entry name" value="PBP/GOBP"/>
</dbReference>
<dbReference type="RefSeq" id="XP_050503070.1">
    <property type="nucleotide sequence ID" value="XM_050647113.1"/>
</dbReference>
<feature type="chain" id="PRO_5047001615" evidence="1">
    <location>
        <begin position="22"/>
        <end position="132"/>
    </location>
</feature>
<feature type="signal peptide" evidence="1">
    <location>
        <begin position="1"/>
        <end position="21"/>
    </location>
</feature>
<sequence>MGSKDLIASVLVLVGYISSQAESNKLELNSSMTLVTCMEEAGMTFDQFKEQLKSNGHDALCVLKCSYEKTGALDKDGNVDPGVLWAHLVKHGLDDTPNIKNKFTECMKSAGKILTCDDAVKFASCFDDIFNF</sequence>
<keyword evidence="3" id="KW-1185">Reference proteome</keyword>
<dbReference type="GeneID" id="126882272"/>
<dbReference type="InterPro" id="IPR036728">
    <property type="entry name" value="PBP_GOBP_sf"/>
</dbReference>
<reference evidence="2" key="1">
    <citation type="submission" date="2025-05" db="UniProtKB">
        <authorList>
            <consortium name="EnsemblMetazoa"/>
        </authorList>
    </citation>
    <scope>IDENTIFICATION</scope>
</reference>
<dbReference type="CDD" id="cd23992">
    <property type="entry name" value="PBP_GOBP"/>
    <property type="match status" value="1"/>
</dbReference>
<dbReference type="SUPFAM" id="SSF47565">
    <property type="entry name" value="Insect pheromone/odorant-binding proteins"/>
    <property type="match status" value="1"/>
</dbReference>
<dbReference type="EnsemblMetazoa" id="XM_050647113.1">
    <property type="protein sequence ID" value="XP_050503070.1"/>
    <property type="gene ID" value="LOC126882272"/>
</dbReference>
<dbReference type="Pfam" id="PF01395">
    <property type="entry name" value="PBP_GOBP"/>
    <property type="match status" value="1"/>
</dbReference>
<protein>
    <submittedName>
        <fullName evidence="2">Uncharacterized protein</fullName>
    </submittedName>
</protein>
<evidence type="ECO:0000313" key="2">
    <source>
        <dbReference type="EnsemblMetazoa" id="XP_050503070.1"/>
    </source>
</evidence>
<dbReference type="Gene3D" id="1.10.238.20">
    <property type="entry name" value="Pheromone/general odorant binding protein domain"/>
    <property type="match status" value="1"/>
</dbReference>
<evidence type="ECO:0000313" key="3">
    <source>
        <dbReference type="Proteomes" id="UP001652700"/>
    </source>
</evidence>
<proteinExistence type="predicted"/>
<name>A0ABM5JYR4_DIAVI</name>